<accession>A0A834WTR6</accession>
<evidence type="ECO:0000313" key="2">
    <source>
        <dbReference type="Proteomes" id="UP000634136"/>
    </source>
</evidence>
<dbReference type="AlphaFoldDB" id="A0A834WTR6"/>
<sequence>MKIMLREDYKTESKSAAEIRAEIVVAYLQEDHED</sequence>
<comment type="caution">
    <text evidence="1">The sequence shown here is derived from an EMBL/GenBank/DDBJ whole genome shotgun (WGS) entry which is preliminary data.</text>
</comment>
<name>A0A834WTR6_9FABA</name>
<organism evidence="1 2">
    <name type="scientific">Senna tora</name>
    <dbReference type="NCBI Taxonomy" id="362788"/>
    <lineage>
        <taxon>Eukaryota</taxon>
        <taxon>Viridiplantae</taxon>
        <taxon>Streptophyta</taxon>
        <taxon>Embryophyta</taxon>
        <taxon>Tracheophyta</taxon>
        <taxon>Spermatophyta</taxon>
        <taxon>Magnoliopsida</taxon>
        <taxon>eudicotyledons</taxon>
        <taxon>Gunneridae</taxon>
        <taxon>Pentapetalae</taxon>
        <taxon>rosids</taxon>
        <taxon>fabids</taxon>
        <taxon>Fabales</taxon>
        <taxon>Fabaceae</taxon>
        <taxon>Caesalpinioideae</taxon>
        <taxon>Cassia clade</taxon>
        <taxon>Senna</taxon>
    </lineage>
</organism>
<proteinExistence type="predicted"/>
<evidence type="ECO:0000313" key="1">
    <source>
        <dbReference type="EMBL" id="KAF7832266.1"/>
    </source>
</evidence>
<keyword evidence="2" id="KW-1185">Reference proteome</keyword>
<gene>
    <name evidence="1" type="ORF">G2W53_014599</name>
</gene>
<dbReference type="EMBL" id="JAAIUW010000005">
    <property type="protein sequence ID" value="KAF7832266.1"/>
    <property type="molecule type" value="Genomic_DNA"/>
</dbReference>
<reference evidence="1" key="1">
    <citation type="submission" date="2020-09" db="EMBL/GenBank/DDBJ databases">
        <title>Genome-Enabled Discovery of Anthraquinone Biosynthesis in Senna tora.</title>
        <authorList>
            <person name="Kang S.-H."/>
            <person name="Pandey R.P."/>
            <person name="Lee C.-M."/>
            <person name="Sim J.-S."/>
            <person name="Jeong J.-T."/>
            <person name="Choi B.-S."/>
            <person name="Jung M."/>
            <person name="Ginzburg D."/>
            <person name="Zhao K."/>
            <person name="Won S.Y."/>
            <person name="Oh T.-J."/>
            <person name="Yu Y."/>
            <person name="Kim N.-H."/>
            <person name="Lee O.R."/>
            <person name="Lee T.-H."/>
            <person name="Bashyal P."/>
            <person name="Kim T.-S."/>
            <person name="Lee W.-H."/>
            <person name="Kawkins C."/>
            <person name="Kim C.-K."/>
            <person name="Kim J.S."/>
            <person name="Ahn B.O."/>
            <person name="Rhee S.Y."/>
            <person name="Sohng J.K."/>
        </authorList>
    </citation>
    <scope>NUCLEOTIDE SEQUENCE</scope>
    <source>
        <tissue evidence="1">Leaf</tissue>
    </source>
</reference>
<protein>
    <submittedName>
        <fullName evidence="1">Uncharacterized protein</fullName>
    </submittedName>
</protein>
<dbReference type="Proteomes" id="UP000634136">
    <property type="component" value="Unassembled WGS sequence"/>
</dbReference>